<accession>A0A498S1U8</accession>
<dbReference type="InterPro" id="IPR000426">
    <property type="entry name" value="Proteasome_asu_N"/>
</dbReference>
<dbReference type="InterPro" id="IPR010920">
    <property type="entry name" value="LSM_dom_sf"/>
</dbReference>
<feature type="domain" description="C2H2-type" evidence="21">
    <location>
        <begin position="1318"/>
        <end position="1345"/>
    </location>
</feature>
<dbReference type="PROSITE" id="PS00388">
    <property type="entry name" value="PROTEASOME_ALPHA_1"/>
    <property type="match status" value="1"/>
</dbReference>
<comment type="subunit">
    <text evidence="16">The 26S proteasome consists of a 20S proteasome core and two 19S regulatory subunits. The 20S proteasome core is composed of 28 subunits that are arranged in four stacked rings, resulting in a barrel-shaped structure. The two end rings are each formed by seven alpha subunits, and the two central rings are each formed by seven beta subunits. The catalytic chamber with the active sites is on the inside of the barrel.</text>
</comment>
<dbReference type="Pfam" id="PF10584">
    <property type="entry name" value="Proteasome_A_N"/>
    <property type="match status" value="1"/>
</dbReference>
<organism evidence="23 24">
    <name type="scientific">Acanthocheilonema viteae</name>
    <name type="common">Filarial nematode worm</name>
    <name type="synonym">Dipetalonema viteae</name>
    <dbReference type="NCBI Taxonomy" id="6277"/>
    <lineage>
        <taxon>Eukaryota</taxon>
        <taxon>Metazoa</taxon>
        <taxon>Ecdysozoa</taxon>
        <taxon>Nematoda</taxon>
        <taxon>Chromadorea</taxon>
        <taxon>Rhabditida</taxon>
        <taxon>Spirurina</taxon>
        <taxon>Spiruromorpha</taxon>
        <taxon>Filarioidea</taxon>
        <taxon>Onchocercidae</taxon>
        <taxon>Acanthocheilonema</taxon>
    </lineage>
</organism>
<proteinExistence type="inferred from homology"/>
<dbReference type="Pfam" id="PF00096">
    <property type="entry name" value="zf-C2H2"/>
    <property type="match status" value="2"/>
</dbReference>
<dbReference type="SUPFAM" id="SSF50182">
    <property type="entry name" value="Sm-like ribonucleoproteins"/>
    <property type="match status" value="1"/>
</dbReference>
<dbReference type="EMBL" id="UPTC01000004">
    <property type="protein sequence ID" value="VBB25244.1"/>
    <property type="molecule type" value="Genomic_DNA"/>
</dbReference>
<dbReference type="InterPro" id="IPR031167">
    <property type="entry name" value="G_OBG"/>
</dbReference>
<dbReference type="FunFam" id="3.30.160.60:FF:000018">
    <property type="entry name" value="Krueppel-like factor 15"/>
    <property type="match status" value="1"/>
</dbReference>
<dbReference type="InterPro" id="IPR012675">
    <property type="entry name" value="Beta-grasp_dom_sf"/>
</dbReference>
<evidence type="ECO:0000313" key="24">
    <source>
        <dbReference type="Proteomes" id="UP000276991"/>
    </source>
</evidence>
<dbReference type="PROSITE" id="PS50157">
    <property type="entry name" value="ZINC_FINGER_C2H2_2"/>
    <property type="match status" value="3"/>
</dbReference>
<dbReference type="InterPro" id="IPR036236">
    <property type="entry name" value="Znf_C2H2_sf"/>
</dbReference>
<gene>
    <name evidence="23" type="ORF">NAV_LOCUS74</name>
</gene>
<feature type="domain" description="C2H2-type" evidence="21">
    <location>
        <begin position="1260"/>
        <end position="1287"/>
    </location>
</feature>
<dbReference type="SUPFAM" id="SSF56235">
    <property type="entry name" value="N-terminal nucleophile aminohydrolases (Ntn hydrolases)"/>
    <property type="match status" value="1"/>
</dbReference>
<dbReference type="InterPro" id="IPR012676">
    <property type="entry name" value="TGS-like"/>
</dbReference>
<dbReference type="Gene3D" id="2.30.30.100">
    <property type="match status" value="1"/>
</dbReference>
<dbReference type="InterPro" id="IPR013087">
    <property type="entry name" value="Znf_C2H2_type"/>
</dbReference>
<feature type="binding site" evidence="17">
    <location>
        <begin position="502"/>
        <end position="507"/>
    </location>
    <ligand>
        <name>ATP</name>
        <dbReference type="ChEBI" id="CHEBI:30616"/>
    </ligand>
</feature>
<dbReference type="Gene3D" id="3.60.20.10">
    <property type="entry name" value="Glutamine Phosphoribosylpyrophosphate, subunit 1, domain 1"/>
    <property type="match status" value="1"/>
</dbReference>
<dbReference type="InterPro" id="IPR001163">
    <property type="entry name" value="Sm_dom_euk/arc"/>
</dbReference>
<protein>
    <recommendedName>
        <fullName evidence="17">Obg-like ATPase 1</fullName>
    </recommendedName>
</protein>
<comment type="cofactor">
    <cofactor evidence="1">
        <name>Mg(2+)</name>
        <dbReference type="ChEBI" id="CHEBI:18420"/>
    </cofactor>
</comment>
<evidence type="ECO:0000256" key="4">
    <source>
        <dbReference type="ARBA" id="ARBA00004496"/>
    </source>
</evidence>
<evidence type="ECO:0000256" key="1">
    <source>
        <dbReference type="ARBA" id="ARBA00001946"/>
    </source>
</evidence>
<dbReference type="Pfam" id="PF01423">
    <property type="entry name" value="LSM"/>
    <property type="match status" value="1"/>
</dbReference>
<dbReference type="GO" id="GO:0005525">
    <property type="term" value="F:GTP binding"/>
    <property type="evidence" value="ECO:0007669"/>
    <property type="project" value="InterPro"/>
</dbReference>
<evidence type="ECO:0000256" key="12">
    <source>
        <dbReference type="ARBA" id="ARBA00022840"/>
    </source>
</evidence>
<dbReference type="PANTHER" id="PTHR23305">
    <property type="entry name" value="OBG GTPASE FAMILY"/>
    <property type="match status" value="1"/>
</dbReference>
<evidence type="ECO:0000256" key="18">
    <source>
        <dbReference type="PROSITE-ProRule" id="PRU00042"/>
    </source>
</evidence>
<dbReference type="GO" id="GO:0005524">
    <property type="term" value="F:ATP binding"/>
    <property type="evidence" value="ECO:0007669"/>
    <property type="project" value="UniProtKB-UniRule"/>
</dbReference>
<keyword evidence="7" id="KW-0677">Repeat</keyword>
<dbReference type="PROSITE" id="PS00028">
    <property type="entry name" value="ZINC_FINGER_C2H2_1"/>
    <property type="match status" value="3"/>
</dbReference>
<dbReference type="Gene3D" id="3.40.50.300">
    <property type="entry name" value="P-loop containing nucleotide triphosphate hydrolases"/>
    <property type="match status" value="1"/>
</dbReference>
<feature type="compositionally biased region" description="Low complexity" evidence="20">
    <location>
        <begin position="971"/>
        <end position="994"/>
    </location>
</feature>
<dbReference type="FunFam" id="3.60.20.10:FF:000004">
    <property type="entry name" value="Proteasome subunit alpha type-4"/>
    <property type="match status" value="1"/>
</dbReference>
<dbReference type="GO" id="GO:0016887">
    <property type="term" value="F:ATP hydrolysis activity"/>
    <property type="evidence" value="ECO:0007669"/>
    <property type="project" value="UniProtKB-UniRule"/>
</dbReference>
<reference evidence="23 24" key="1">
    <citation type="submission" date="2018-08" db="EMBL/GenBank/DDBJ databases">
        <authorList>
            <person name="Laetsch R D."/>
            <person name="Stevens L."/>
            <person name="Kumar S."/>
            <person name="Blaxter L. M."/>
        </authorList>
    </citation>
    <scope>NUCLEOTIDE SEQUENCE [LARGE SCALE GENOMIC DNA]</scope>
</reference>
<dbReference type="SUPFAM" id="SSF57667">
    <property type="entry name" value="beta-beta-alpha zinc fingers"/>
    <property type="match status" value="3"/>
</dbReference>
<dbReference type="NCBIfam" id="NF003075">
    <property type="entry name" value="PRK03996.1"/>
    <property type="match status" value="1"/>
</dbReference>
<dbReference type="CDD" id="cd01717">
    <property type="entry name" value="Sm_B"/>
    <property type="match status" value="1"/>
</dbReference>
<name>A0A498S1U8_ACAVI</name>
<dbReference type="PROSITE" id="PS51475">
    <property type="entry name" value="PROTEASOME_ALPHA_2"/>
    <property type="match status" value="1"/>
</dbReference>
<dbReference type="OrthoDB" id="424823at2759"/>
<evidence type="ECO:0000256" key="17">
    <source>
        <dbReference type="HAMAP-Rule" id="MF_03167"/>
    </source>
</evidence>
<dbReference type="GO" id="GO:0019773">
    <property type="term" value="C:proteasome core complex, alpha-subunit complex"/>
    <property type="evidence" value="ECO:0007669"/>
    <property type="project" value="UniProtKB-UniRule"/>
</dbReference>
<feature type="region of interest" description="Disordered" evidence="20">
    <location>
        <begin position="957"/>
        <end position="1025"/>
    </location>
</feature>
<dbReference type="PANTHER" id="PTHR23305:SF11">
    <property type="entry name" value="OBG-LIKE ATPASE 1"/>
    <property type="match status" value="1"/>
</dbReference>
<comment type="similarity">
    <text evidence="17">Belongs to the TRAFAC class OBG-HflX-like GTPase superfamily. OBG GTPase family. YchF/OLA1 subfamily.</text>
</comment>
<dbReference type="NCBIfam" id="TIGR00092">
    <property type="entry name" value="redox-regulated ATPase YchF"/>
    <property type="match status" value="1"/>
</dbReference>
<comment type="function">
    <text evidence="2">The proteasome is a multicatalytic proteinase complex which is characterized by its ability to cleave peptides with Arg, Phe, Tyr, Leu, and Glu adjacent to the leaving group at neutral or slightly basic pH. The proteasome has an ATP-dependent proteolytic activity.</text>
</comment>
<keyword evidence="12 17" id="KW-0067">ATP-binding</keyword>
<evidence type="ECO:0000256" key="8">
    <source>
        <dbReference type="ARBA" id="ARBA00022741"/>
    </source>
</evidence>
<dbReference type="InterPro" id="IPR023332">
    <property type="entry name" value="Proteasome_alpha-type"/>
</dbReference>
<dbReference type="FunFam" id="3.10.20.30:FF:000029">
    <property type="entry name" value="Obg-like ATPase 1"/>
    <property type="match status" value="1"/>
</dbReference>
<dbReference type="SUPFAM" id="SSF81271">
    <property type="entry name" value="TGS-like"/>
    <property type="match status" value="1"/>
</dbReference>
<dbReference type="Gene3D" id="3.10.20.30">
    <property type="match status" value="1"/>
</dbReference>
<keyword evidence="24" id="KW-1185">Reference proteome</keyword>
<keyword evidence="6" id="KW-0479">Metal-binding</keyword>
<dbReference type="InterPro" id="IPR004396">
    <property type="entry name" value="ATPase_YchF/OLA1"/>
</dbReference>
<sequence>MERYDRAITIFSPDGHLFQVEYAQEAVKKGSTAVGVRGKNCVVIGVEKKSIPTLQDDRTIRKIHSIDEHVMLAFAGLSADARVLVDRARIECQSYKLTLEDPVTVGYIARFIANTKQRFTQSPGRRPFGISMLVGGFDFDGTPRLFKTEPSGAYYEYSANSTGRGEKPVREYLEEHYNDETTADEASVLKLVVKALSQVVQSGAQNIEIAVMKLSTEPGRTVDYRILPTEEVEELIKVVDAERIEAEAEEAAKKAAGLNYSDLSYNVHLKGRQIAISSVCSSYLLKLLLIQSVWVGRRLTPPLMSRSFGFSFTVAQKIRFQNYHNAFDKHMNILLCDCEELRRIKPKPGKKIAEGEEKRTLGLVLLRGEHIVSMTVQSNEQDEDSKQQGKAGNIGGPGAAKPAGRGMGSPMVGPPGPAPGLQGAVRGIGGPGMGMMQPQPMPGAPPFVVPQVFPPRGPINSACLIISEQTMPPKKKSDAEERLPLMGRIGTNLKMGILGVPNVGKSTFFNVLTKSQAQAENFPFCTIDPNESRVPVSDNRFDWLVQHFKPLSRVPAFLNVVDIAGLVSGASEGLGLGNAFLSHVSACDAIFHLCRAFDDDNVTHVEGEVNPVRDLDIIQKELIKKDLQYLEGATDKMEKVVVRGGDKSKKLEYETLLKVKKLLEEDGQPVRLMIWNEKEVEVLNHHLLLTAKPIVYLINLSDADYIRKKNKWLSKIKTWLDENDPHAVCIPFSGTLELKLMEMPENERLTFLKEQNTTSALDKIVKTGYKALQLEYFFTCGKDEKGTKAPQAAGRIHTDFEKGFIMAEVYKVSDLMELGSENAVKAAGKYRQQGRNYIVEDGDIILFKFNAGAGLTTKKNSLPRPFSHRNTPIKKMGRINSMLRPFVPSKLAESIGRDRERGVLSFFPFLTLIVSALRRLAPPRARVNPQGLTRRSTPASASCDPCRKEAAAVAIGGPRPVMAETTPILPKQPSSNPAAPSPSTTQPPTTQDTPILPKPISGSAGTNGTSAVAQQPQPQAASIQHQQVQFIPIATQNQSGQQPTQVQLIPVTGPGQTQQFLVIQQPAIASPSIPIQPAGIQQTNQFYIVQQPTAGPNQAPQQIAFIPLQMHPAPDTKPVLASLHAQPHHLQQQTLQQMRNVEMQQPQQTNTKQEIDDGSANGVTTQQRIKLGNLHFIQDPNDPQKWIITTAASDTSETPNQGYRYNRQNEFDATPSASTVGQQLGYKQQKTPKRTACNCPNCQSSTNNKLVKSGEKQRLHICHLCEKTYGKTSHLRAHLRGHAGQKPFACDWAHCQKRFTRSDELQRHRRTHTGEKRFACGHCGKKFMRSDHLTKHERTHSTVRGHGNSELSARARGSVDATVRAVASAEVNSSQTNLINTQQQTIINSN</sequence>
<feature type="compositionally biased region" description="Low complexity" evidence="20">
    <location>
        <begin position="399"/>
        <end position="411"/>
    </location>
</feature>
<evidence type="ECO:0000256" key="10">
    <source>
        <dbReference type="ARBA" id="ARBA00022801"/>
    </source>
</evidence>
<dbReference type="Pfam" id="PF01926">
    <property type="entry name" value="MMR_HSR1"/>
    <property type="match status" value="1"/>
</dbReference>
<keyword evidence="14 19" id="KW-0647">Proteasome</keyword>
<evidence type="ECO:0000256" key="7">
    <source>
        <dbReference type="ARBA" id="ARBA00022737"/>
    </source>
</evidence>
<keyword evidence="13" id="KW-0460">Magnesium</keyword>
<feature type="domain" description="OBG-type G" evidence="22">
    <location>
        <begin position="493"/>
        <end position="752"/>
    </location>
</feature>
<feature type="domain" description="C2H2-type" evidence="21">
    <location>
        <begin position="1288"/>
        <end position="1317"/>
    </location>
</feature>
<dbReference type="InterPro" id="IPR027417">
    <property type="entry name" value="P-loop_NTPase"/>
</dbReference>
<dbReference type="SMART" id="SM00355">
    <property type="entry name" value="ZnF_C2H2"/>
    <property type="match status" value="3"/>
</dbReference>
<dbReference type="SMART" id="SM00948">
    <property type="entry name" value="Proteasome_A_N"/>
    <property type="match status" value="1"/>
</dbReference>
<evidence type="ECO:0000256" key="6">
    <source>
        <dbReference type="ARBA" id="ARBA00022723"/>
    </source>
</evidence>
<dbReference type="GO" id="GO:0006511">
    <property type="term" value="P:ubiquitin-dependent protein catabolic process"/>
    <property type="evidence" value="ECO:0007669"/>
    <property type="project" value="InterPro"/>
</dbReference>
<dbReference type="CDD" id="cd03755">
    <property type="entry name" value="proteasome_alpha_type_7"/>
    <property type="match status" value="1"/>
</dbReference>
<dbReference type="HAMAP" id="MF_00944">
    <property type="entry name" value="YchF_OLA1_ATPase"/>
    <property type="match status" value="1"/>
</dbReference>
<dbReference type="Gene3D" id="1.10.150.300">
    <property type="entry name" value="TGS-like domain"/>
    <property type="match status" value="1"/>
</dbReference>
<dbReference type="InterPro" id="IPR013029">
    <property type="entry name" value="YchF_C"/>
</dbReference>
<dbReference type="PROSITE" id="PS51710">
    <property type="entry name" value="G_OBG"/>
    <property type="match status" value="1"/>
</dbReference>
<feature type="region of interest" description="Disordered" evidence="20">
    <location>
        <begin position="376"/>
        <end position="429"/>
    </location>
</feature>
<dbReference type="CDD" id="cd01900">
    <property type="entry name" value="YchF"/>
    <property type="match status" value="1"/>
</dbReference>
<evidence type="ECO:0000256" key="9">
    <source>
        <dbReference type="ARBA" id="ARBA00022771"/>
    </source>
</evidence>
<dbReference type="InterPro" id="IPR041706">
    <property type="entry name" value="YchF_N"/>
</dbReference>
<evidence type="ECO:0000256" key="20">
    <source>
        <dbReference type="SAM" id="MobiDB-lite"/>
    </source>
</evidence>
<dbReference type="GO" id="GO:0043023">
    <property type="term" value="F:ribosomal large subunit binding"/>
    <property type="evidence" value="ECO:0007669"/>
    <property type="project" value="UniProtKB-UniRule"/>
</dbReference>
<dbReference type="GO" id="GO:0008270">
    <property type="term" value="F:zinc ion binding"/>
    <property type="evidence" value="ECO:0007669"/>
    <property type="project" value="UniProtKB-KW"/>
</dbReference>
<evidence type="ECO:0000256" key="5">
    <source>
        <dbReference type="ARBA" id="ARBA00022490"/>
    </source>
</evidence>
<evidence type="ECO:0000259" key="21">
    <source>
        <dbReference type="PROSITE" id="PS50157"/>
    </source>
</evidence>
<dbReference type="FunFam" id="1.10.150.300:FF:000003">
    <property type="entry name" value="Obg-like ATPase 1"/>
    <property type="match status" value="1"/>
</dbReference>
<comment type="subcellular location">
    <subcellularLocation>
        <location evidence="4 17">Cytoplasm</location>
    </subcellularLocation>
    <subcellularLocation>
        <location evidence="3">Nucleus</location>
    </subcellularLocation>
</comment>
<keyword evidence="10 17" id="KW-0378">Hydrolase</keyword>
<keyword evidence="5 17" id="KW-0963">Cytoplasm</keyword>
<dbReference type="FunFam" id="3.30.160.60:FF:000100">
    <property type="entry name" value="Zinc finger 45-like"/>
    <property type="match status" value="1"/>
</dbReference>
<evidence type="ECO:0000313" key="23">
    <source>
        <dbReference type="EMBL" id="VBB25244.1"/>
    </source>
</evidence>
<evidence type="ECO:0000259" key="22">
    <source>
        <dbReference type="PROSITE" id="PS51710"/>
    </source>
</evidence>
<dbReference type="SUPFAM" id="SSF52540">
    <property type="entry name" value="P-loop containing nucleoside triphosphate hydrolases"/>
    <property type="match status" value="1"/>
</dbReference>
<dbReference type="Gene3D" id="3.30.160.60">
    <property type="entry name" value="Classic Zinc Finger"/>
    <property type="match status" value="3"/>
</dbReference>
<dbReference type="PRINTS" id="PR00326">
    <property type="entry name" value="GTP1OBG"/>
</dbReference>
<dbReference type="Pfam" id="PF06071">
    <property type="entry name" value="YchF-GTPase_C"/>
    <property type="match status" value="1"/>
</dbReference>
<dbReference type="InterPro" id="IPR023192">
    <property type="entry name" value="TGS-like_dom_sf"/>
</dbReference>
<keyword evidence="15" id="KW-0539">Nucleus</keyword>
<evidence type="ECO:0000256" key="16">
    <source>
        <dbReference type="ARBA" id="ARBA00026071"/>
    </source>
</evidence>
<evidence type="ECO:0000256" key="13">
    <source>
        <dbReference type="ARBA" id="ARBA00022842"/>
    </source>
</evidence>
<comment type="subunit">
    <text evidence="17">Monomer.</text>
</comment>
<evidence type="ECO:0000256" key="11">
    <source>
        <dbReference type="ARBA" id="ARBA00022833"/>
    </source>
</evidence>
<dbReference type="Pfam" id="PF00227">
    <property type="entry name" value="Proteasome"/>
    <property type="match status" value="1"/>
</dbReference>
<keyword evidence="8 17" id="KW-0547">Nucleotide-binding</keyword>
<evidence type="ECO:0000256" key="3">
    <source>
        <dbReference type="ARBA" id="ARBA00004123"/>
    </source>
</evidence>
<feature type="region of interest" description="Disordered" evidence="20">
    <location>
        <begin position="1333"/>
        <end position="1356"/>
    </location>
</feature>
<dbReference type="InterPro" id="IPR001353">
    <property type="entry name" value="Proteasome_sua/b"/>
</dbReference>
<evidence type="ECO:0000256" key="19">
    <source>
        <dbReference type="PROSITE-ProRule" id="PRU00808"/>
    </source>
</evidence>
<evidence type="ECO:0000256" key="14">
    <source>
        <dbReference type="ARBA" id="ARBA00022942"/>
    </source>
</evidence>
<dbReference type="SMART" id="SM00651">
    <property type="entry name" value="Sm"/>
    <property type="match status" value="1"/>
</dbReference>
<dbReference type="GO" id="GO:0005634">
    <property type="term" value="C:nucleus"/>
    <property type="evidence" value="ECO:0007669"/>
    <property type="project" value="UniProtKB-SubCell"/>
</dbReference>
<comment type="similarity">
    <text evidence="19">Belongs to the peptidase T1A family.</text>
</comment>
<evidence type="ECO:0000256" key="15">
    <source>
        <dbReference type="ARBA" id="ARBA00023242"/>
    </source>
</evidence>
<feature type="binding site" evidence="17">
    <location>
        <position position="700"/>
    </location>
    <ligand>
        <name>ATP</name>
        <dbReference type="ChEBI" id="CHEBI:30616"/>
    </ligand>
</feature>
<comment type="function">
    <text evidence="17">Hydrolyzes ATP, and can also hydrolyze GTP with lower efficiency. Has lower affinity for GTP.</text>
</comment>
<feature type="compositionally biased region" description="Low complexity" evidence="20">
    <location>
        <begin position="1010"/>
        <end position="1025"/>
    </location>
</feature>
<dbReference type="Proteomes" id="UP000276991">
    <property type="component" value="Unassembled WGS sequence"/>
</dbReference>
<dbReference type="InterPro" id="IPR029055">
    <property type="entry name" value="Ntn_hydrolases_N"/>
</dbReference>
<evidence type="ECO:0000256" key="2">
    <source>
        <dbReference type="ARBA" id="ARBA00002000"/>
    </source>
</evidence>
<dbReference type="STRING" id="6277.A0A498S1U8"/>
<dbReference type="InterPro" id="IPR006073">
    <property type="entry name" value="GTP-bd"/>
</dbReference>
<dbReference type="GO" id="GO:0005737">
    <property type="term" value="C:cytoplasm"/>
    <property type="evidence" value="ECO:0007669"/>
    <property type="project" value="UniProtKB-SubCell"/>
</dbReference>
<keyword evidence="11" id="KW-0862">Zinc</keyword>
<keyword evidence="9 18" id="KW-0863">Zinc-finger</keyword>